<evidence type="ECO:0000313" key="3">
    <source>
        <dbReference type="Proteomes" id="UP000002640"/>
    </source>
</evidence>
<dbReference type="InParanoid" id="G4YME3"/>
<dbReference type="Proteomes" id="UP000002640">
    <property type="component" value="Unassembled WGS sequence"/>
</dbReference>
<dbReference type="GeneID" id="20653472"/>
<reference evidence="2 3" key="1">
    <citation type="journal article" date="2006" name="Science">
        <title>Phytophthora genome sequences uncover evolutionary origins and mechanisms of pathogenesis.</title>
        <authorList>
            <person name="Tyler B.M."/>
            <person name="Tripathy S."/>
            <person name="Zhang X."/>
            <person name="Dehal P."/>
            <person name="Jiang R.H."/>
            <person name="Aerts A."/>
            <person name="Arredondo F.D."/>
            <person name="Baxter L."/>
            <person name="Bensasson D."/>
            <person name="Beynon J.L."/>
            <person name="Chapman J."/>
            <person name="Damasceno C.M."/>
            <person name="Dorrance A.E."/>
            <person name="Dou D."/>
            <person name="Dickerman A.W."/>
            <person name="Dubchak I.L."/>
            <person name="Garbelotto M."/>
            <person name="Gijzen M."/>
            <person name="Gordon S.G."/>
            <person name="Govers F."/>
            <person name="Grunwald N.J."/>
            <person name="Huang W."/>
            <person name="Ivors K.L."/>
            <person name="Jones R.W."/>
            <person name="Kamoun S."/>
            <person name="Krampis K."/>
            <person name="Lamour K.H."/>
            <person name="Lee M.K."/>
            <person name="McDonald W.H."/>
            <person name="Medina M."/>
            <person name="Meijer H.J."/>
            <person name="Nordberg E.K."/>
            <person name="Maclean D.J."/>
            <person name="Ospina-Giraldo M.D."/>
            <person name="Morris P.F."/>
            <person name="Phuntumart V."/>
            <person name="Putnam N.H."/>
            <person name="Rash S."/>
            <person name="Rose J.K."/>
            <person name="Sakihama Y."/>
            <person name="Salamov A.A."/>
            <person name="Savidor A."/>
            <person name="Scheuring C.F."/>
            <person name="Smith B.M."/>
            <person name="Sobral B.W."/>
            <person name="Terry A."/>
            <person name="Torto-Alalibo T.A."/>
            <person name="Win J."/>
            <person name="Xu Z."/>
            <person name="Zhang H."/>
            <person name="Grigoriev I.V."/>
            <person name="Rokhsar D.S."/>
            <person name="Boore J.L."/>
        </authorList>
    </citation>
    <scope>NUCLEOTIDE SEQUENCE [LARGE SCALE GENOMIC DNA]</scope>
    <source>
        <strain evidence="2 3">P6497</strain>
    </source>
</reference>
<name>G4YME3_PHYSP</name>
<dbReference type="InterPro" id="IPR003347">
    <property type="entry name" value="JmjC_dom"/>
</dbReference>
<feature type="domain" description="JmjC" evidence="1">
    <location>
        <begin position="115"/>
        <end position="264"/>
    </location>
</feature>
<keyword evidence="3" id="KW-1185">Reference proteome</keyword>
<dbReference type="RefSeq" id="XP_009515548.1">
    <property type="nucleotide sequence ID" value="XM_009517253.1"/>
</dbReference>
<dbReference type="OMA" id="FVAHHET"/>
<accession>G4YME3</accession>
<dbReference type="PANTHER" id="PTHR12461">
    <property type="entry name" value="HYPOXIA-INDUCIBLE FACTOR 1 ALPHA INHIBITOR-RELATED"/>
    <property type="match status" value="1"/>
</dbReference>
<dbReference type="Pfam" id="PF13621">
    <property type="entry name" value="Cupin_8"/>
    <property type="match status" value="1"/>
</dbReference>
<dbReference type="SMR" id="G4YME3"/>
<dbReference type="Gene3D" id="2.60.120.650">
    <property type="entry name" value="Cupin"/>
    <property type="match status" value="1"/>
</dbReference>
<dbReference type="EMBL" id="JH159151">
    <property type="protein sequence ID" value="EGZ28273.1"/>
    <property type="molecule type" value="Genomic_DNA"/>
</dbReference>
<dbReference type="SUPFAM" id="SSF51197">
    <property type="entry name" value="Clavaminate synthase-like"/>
    <property type="match status" value="1"/>
</dbReference>
<evidence type="ECO:0000259" key="1">
    <source>
        <dbReference type="PROSITE" id="PS51184"/>
    </source>
</evidence>
<proteinExistence type="predicted"/>
<dbReference type="KEGG" id="psoj:PHYSODRAFT_466763"/>
<dbReference type="PANTHER" id="PTHR12461:SF102">
    <property type="entry name" value="LYSINE-SPECIFIC DEMETHYLASE JMJ31"/>
    <property type="match status" value="1"/>
</dbReference>
<evidence type="ECO:0000313" key="2">
    <source>
        <dbReference type="EMBL" id="EGZ28273.1"/>
    </source>
</evidence>
<dbReference type="AlphaFoldDB" id="G4YME3"/>
<dbReference type="InterPro" id="IPR041667">
    <property type="entry name" value="Cupin_8"/>
</dbReference>
<gene>
    <name evidence="2" type="ORF">PHYSODRAFT_466763</name>
</gene>
<dbReference type="PROSITE" id="PS51184">
    <property type="entry name" value="JMJC"/>
    <property type="match status" value="1"/>
</dbReference>
<sequence>MGRGDPVCLRGLSAQCVAPAQLPNFTPGSVHSLDSFATHRDTVVDIACKERSSGCYHGNEKARQSVQLKFGDFIDYYQAAFRNESHWLQEVDDLEFYLAQCPIAVLKADATCTKASLPAIMNDFRLPQCIEDKPISQVNLWMTVQPGRTTLHYDAYQNILVVLYGKKTVTLFPPSDAAKLYPFPVHTKSANHSQVNIVEPDLKAHPRFREATVHQFEVTTGDAIVIPEGWWHQVDSDAFTIAVNYWWDGEREKLVADKRMVPYYARVMLEELVKQECDSQLHALRSAAAAIIAEEAQFAREKVFLSLDDDIFTKTQRILARRHAADWKDLLANASVELVAVLTNCWEGDNLECDLLEVLFDALGDDGEIIKEQFLTKQMKFRQDCAAKMYRSFFC</sequence>
<dbReference type="SMART" id="SM00558">
    <property type="entry name" value="JmjC"/>
    <property type="match status" value="1"/>
</dbReference>
<dbReference type="STRING" id="1094619.G4YME3"/>
<protein>
    <recommendedName>
        <fullName evidence="1">JmjC domain-containing protein</fullName>
    </recommendedName>
</protein>
<organism evidence="2 3">
    <name type="scientific">Phytophthora sojae (strain P6497)</name>
    <name type="common">Soybean stem and root rot agent</name>
    <name type="synonym">Phytophthora megasperma f. sp. glycines</name>
    <dbReference type="NCBI Taxonomy" id="1094619"/>
    <lineage>
        <taxon>Eukaryota</taxon>
        <taxon>Sar</taxon>
        <taxon>Stramenopiles</taxon>
        <taxon>Oomycota</taxon>
        <taxon>Peronosporomycetes</taxon>
        <taxon>Peronosporales</taxon>
        <taxon>Peronosporaceae</taxon>
        <taxon>Phytophthora</taxon>
    </lineage>
</organism>